<keyword evidence="6" id="KW-0393">Immunoglobulin domain</keyword>
<evidence type="ECO:0000313" key="11">
    <source>
        <dbReference type="Ensembl" id="ENSPKIP00000018230.1"/>
    </source>
</evidence>
<dbReference type="InterPro" id="IPR036179">
    <property type="entry name" value="Ig-like_dom_sf"/>
</dbReference>
<keyword evidence="4" id="KW-1015">Disulfide bond</keyword>
<accession>A0A3B3RK82</accession>
<dbReference type="FunFam" id="2.60.40.10:FF:000387">
    <property type="entry name" value="Neuroplastin b"/>
    <property type="match status" value="1"/>
</dbReference>
<proteinExistence type="predicted"/>
<dbReference type="GO" id="GO:0005886">
    <property type="term" value="C:plasma membrane"/>
    <property type="evidence" value="ECO:0007669"/>
    <property type="project" value="UniProtKB-SubCell"/>
</dbReference>
<evidence type="ECO:0000256" key="9">
    <source>
        <dbReference type="SAM" id="SignalP"/>
    </source>
</evidence>
<keyword evidence="5" id="KW-0325">Glycoprotein</keyword>
<dbReference type="Gene3D" id="2.60.40.10">
    <property type="entry name" value="Immunoglobulins"/>
    <property type="match status" value="1"/>
</dbReference>
<dbReference type="PRINTS" id="PR01856">
    <property type="entry name" value="BASIGIN"/>
</dbReference>
<dbReference type="STRING" id="1676925.ENSPKIP00000018230"/>
<reference evidence="11" key="1">
    <citation type="submission" date="2025-08" db="UniProtKB">
        <authorList>
            <consortium name="Ensembl"/>
        </authorList>
    </citation>
    <scope>IDENTIFICATION</scope>
</reference>
<dbReference type="GO" id="GO:0070593">
    <property type="term" value="P:dendrite self-avoidance"/>
    <property type="evidence" value="ECO:0007669"/>
    <property type="project" value="TreeGrafter"/>
</dbReference>
<keyword evidence="8" id="KW-0812">Transmembrane</keyword>
<evidence type="ECO:0000313" key="12">
    <source>
        <dbReference type="Proteomes" id="UP000261540"/>
    </source>
</evidence>
<comment type="subcellular location">
    <subcellularLocation>
        <location evidence="1">Cell membrane</location>
        <topology evidence="1">Single-pass type I membrane protein</topology>
    </subcellularLocation>
</comment>
<sequence>MLCCACCAVLCCAVLCCTVLCWGRVGDGALCVFSVTLLLFCPAAPHVTGHKRSENQNEGQSAMLYCKSVGYPHPTWIWRKLDRGAYVDIDNSSGRFYVNSRENYSELNIVNLDIKTDAGQYQCNATNALGTTMQFSILRVRSHLAPLWPFLGVLAEIFILVIIIVVYEKRKRPEEEMDDDEAAGPMKTNSTNNHKEKNLRQRNTN</sequence>
<evidence type="ECO:0000256" key="4">
    <source>
        <dbReference type="ARBA" id="ARBA00023157"/>
    </source>
</evidence>
<keyword evidence="12" id="KW-1185">Reference proteome</keyword>
<feature type="signal peptide" evidence="9">
    <location>
        <begin position="1"/>
        <end position="23"/>
    </location>
</feature>
<gene>
    <name evidence="11" type="primary">NPTN</name>
</gene>
<dbReference type="GeneTree" id="ENSGT00940000156195"/>
<evidence type="ECO:0000256" key="6">
    <source>
        <dbReference type="ARBA" id="ARBA00023319"/>
    </source>
</evidence>
<dbReference type="InterPro" id="IPR007110">
    <property type="entry name" value="Ig-like_dom"/>
</dbReference>
<dbReference type="SUPFAM" id="SSF48726">
    <property type="entry name" value="Immunoglobulin"/>
    <property type="match status" value="1"/>
</dbReference>
<organism evidence="11 12">
    <name type="scientific">Paramormyrops kingsleyae</name>
    <dbReference type="NCBI Taxonomy" id="1676925"/>
    <lineage>
        <taxon>Eukaryota</taxon>
        <taxon>Metazoa</taxon>
        <taxon>Chordata</taxon>
        <taxon>Craniata</taxon>
        <taxon>Vertebrata</taxon>
        <taxon>Euteleostomi</taxon>
        <taxon>Actinopterygii</taxon>
        <taxon>Neopterygii</taxon>
        <taxon>Teleostei</taxon>
        <taxon>Osteoglossocephala</taxon>
        <taxon>Osteoglossomorpha</taxon>
        <taxon>Osteoglossiformes</taxon>
        <taxon>Mormyridae</taxon>
        <taxon>Paramormyrops</taxon>
    </lineage>
</organism>
<dbReference type="Ensembl" id="ENSPKIT00000042760.1">
    <property type="protein sequence ID" value="ENSPKIP00000018230.1"/>
    <property type="gene ID" value="ENSPKIG00000003874.1"/>
</dbReference>
<dbReference type="GO" id="GO:0007411">
    <property type="term" value="P:axon guidance"/>
    <property type="evidence" value="ECO:0007669"/>
    <property type="project" value="TreeGrafter"/>
</dbReference>
<evidence type="ECO:0000256" key="8">
    <source>
        <dbReference type="SAM" id="Phobius"/>
    </source>
</evidence>
<dbReference type="SMART" id="SM00408">
    <property type="entry name" value="IGc2"/>
    <property type="match status" value="1"/>
</dbReference>
<evidence type="ECO:0000256" key="1">
    <source>
        <dbReference type="ARBA" id="ARBA00004251"/>
    </source>
</evidence>
<dbReference type="GO" id="GO:0098632">
    <property type="term" value="F:cell-cell adhesion mediator activity"/>
    <property type="evidence" value="ECO:0007669"/>
    <property type="project" value="TreeGrafter"/>
</dbReference>
<evidence type="ECO:0000256" key="2">
    <source>
        <dbReference type="ARBA" id="ARBA00022475"/>
    </source>
</evidence>
<dbReference type="PANTHER" id="PTHR10075">
    <property type="entry name" value="BASIGIN RELATED"/>
    <property type="match status" value="1"/>
</dbReference>
<reference evidence="11" key="2">
    <citation type="submission" date="2025-09" db="UniProtKB">
        <authorList>
            <consortium name="Ensembl"/>
        </authorList>
    </citation>
    <scope>IDENTIFICATION</scope>
</reference>
<evidence type="ECO:0000259" key="10">
    <source>
        <dbReference type="PROSITE" id="PS50835"/>
    </source>
</evidence>
<dbReference type="GO" id="GO:0007156">
    <property type="term" value="P:homophilic cell adhesion via plasma membrane adhesion molecules"/>
    <property type="evidence" value="ECO:0007669"/>
    <property type="project" value="TreeGrafter"/>
</dbReference>
<dbReference type="InterPro" id="IPR003598">
    <property type="entry name" value="Ig_sub2"/>
</dbReference>
<feature type="chain" id="PRO_5017265088" evidence="9">
    <location>
        <begin position="24"/>
        <end position="205"/>
    </location>
</feature>
<dbReference type="PROSITE" id="PS50835">
    <property type="entry name" value="IG_LIKE"/>
    <property type="match status" value="1"/>
</dbReference>
<dbReference type="GO" id="GO:0030424">
    <property type="term" value="C:axon"/>
    <property type="evidence" value="ECO:0007669"/>
    <property type="project" value="TreeGrafter"/>
</dbReference>
<keyword evidence="2" id="KW-1003">Cell membrane</keyword>
<dbReference type="Pfam" id="PF13927">
    <property type="entry name" value="Ig_3"/>
    <property type="match status" value="1"/>
</dbReference>
<dbReference type="PANTHER" id="PTHR10075:SF108">
    <property type="entry name" value="NEUROPLASTIN"/>
    <property type="match status" value="1"/>
</dbReference>
<dbReference type="Proteomes" id="UP000261540">
    <property type="component" value="Unplaced"/>
</dbReference>
<keyword evidence="9" id="KW-0732">Signal</keyword>
<evidence type="ECO:0000256" key="5">
    <source>
        <dbReference type="ARBA" id="ARBA00023180"/>
    </source>
</evidence>
<keyword evidence="8" id="KW-1133">Transmembrane helix</keyword>
<name>A0A3B3RK82_9TELE</name>
<evidence type="ECO:0000256" key="7">
    <source>
        <dbReference type="SAM" id="MobiDB-lite"/>
    </source>
</evidence>
<feature type="domain" description="Ig-like" evidence="10">
    <location>
        <begin position="45"/>
        <end position="136"/>
    </location>
</feature>
<feature type="region of interest" description="Disordered" evidence="7">
    <location>
        <begin position="174"/>
        <end position="205"/>
    </location>
</feature>
<keyword evidence="3 8" id="KW-0472">Membrane</keyword>
<dbReference type="InterPro" id="IPR013783">
    <property type="entry name" value="Ig-like_fold"/>
</dbReference>
<feature type="transmembrane region" description="Helical" evidence="8">
    <location>
        <begin position="147"/>
        <end position="167"/>
    </location>
</feature>
<dbReference type="AlphaFoldDB" id="A0A3B3RK82"/>
<evidence type="ECO:0000256" key="3">
    <source>
        <dbReference type="ARBA" id="ARBA00023136"/>
    </source>
</evidence>
<protein>
    <submittedName>
        <fullName evidence="11">Neuroplastin</fullName>
    </submittedName>
</protein>